<dbReference type="InterPro" id="IPR028889">
    <property type="entry name" value="USP"/>
</dbReference>
<evidence type="ECO:0000256" key="6">
    <source>
        <dbReference type="ARBA" id="ARBA00022807"/>
    </source>
</evidence>
<keyword evidence="3 7" id="KW-0645">Protease</keyword>
<feature type="compositionally biased region" description="Low complexity" evidence="8">
    <location>
        <begin position="526"/>
        <end position="542"/>
    </location>
</feature>
<reference evidence="10 11" key="1">
    <citation type="submission" date="2016-03" db="EMBL/GenBank/DDBJ databases">
        <title>Whole genome sequencing of Grifola frondosa 9006-11.</title>
        <authorList>
            <person name="Min B."/>
            <person name="Park H."/>
            <person name="Kim J.-G."/>
            <person name="Cho H."/>
            <person name="Oh Y.-L."/>
            <person name="Kong W.-S."/>
            <person name="Choi I.-G."/>
        </authorList>
    </citation>
    <scope>NUCLEOTIDE SEQUENCE [LARGE SCALE GENOMIC DNA]</scope>
    <source>
        <strain evidence="10 11">9006-11</strain>
    </source>
</reference>
<dbReference type="PROSITE" id="PS50235">
    <property type="entry name" value="USP_3"/>
    <property type="match status" value="1"/>
</dbReference>
<dbReference type="InterPro" id="IPR018200">
    <property type="entry name" value="USP_CS"/>
</dbReference>
<name>A0A1C7MJW0_GRIFR</name>
<feature type="compositionally biased region" description="Basic and acidic residues" evidence="8">
    <location>
        <begin position="512"/>
        <end position="521"/>
    </location>
</feature>
<evidence type="ECO:0000313" key="11">
    <source>
        <dbReference type="Proteomes" id="UP000092993"/>
    </source>
</evidence>
<evidence type="ECO:0000256" key="8">
    <source>
        <dbReference type="SAM" id="MobiDB-lite"/>
    </source>
</evidence>
<keyword evidence="5 7" id="KW-0378">Hydrolase</keyword>
<dbReference type="GO" id="GO:0004843">
    <property type="term" value="F:cysteine-type deubiquitinase activity"/>
    <property type="evidence" value="ECO:0007669"/>
    <property type="project" value="UniProtKB-UniRule"/>
</dbReference>
<dbReference type="SUPFAM" id="SSF54001">
    <property type="entry name" value="Cysteine proteinases"/>
    <property type="match status" value="1"/>
</dbReference>
<keyword evidence="6 7" id="KW-0788">Thiol protease</keyword>
<dbReference type="InterPro" id="IPR001394">
    <property type="entry name" value="Peptidase_C19_UCH"/>
</dbReference>
<dbReference type="CDD" id="cd02661">
    <property type="entry name" value="Peptidase_C19E"/>
    <property type="match status" value="1"/>
</dbReference>
<dbReference type="GO" id="GO:0006508">
    <property type="term" value="P:proteolysis"/>
    <property type="evidence" value="ECO:0007669"/>
    <property type="project" value="UniProtKB-KW"/>
</dbReference>
<accession>A0A1C7MJW0</accession>
<evidence type="ECO:0000256" key="4">
    <source>
        <dbReference type="ARBA" id="ARBA00022786"/>
    </source>
</evidence>
<dbReference type="InterPro" id="IPR050164">
    <property type="entry name" value="Peptidase_C19"/>
</dbReference>
<keyword evidence="11" id="KW-1185">Reference proteome</keyword>
<comment type="catalytic activity">
    <reaction evidence="1 7">
        <text>Thiol-dependent hydrolysis of ester, thioester, amide, peptide and isopeptide bonds formed by the C-terminal Gly of ubiquitin (a 76-residue protein attached to proteins as an intracellular targeting signal).</text>
        <dbReference type="EC" id="3.4.19.12"/>
    </reaction>
</comment>
<feature type="region of interest" description="Disordered" evidence="8">
    <location>
        <begin position="53"/>
        <end position="89"/>
    </location>
</feature>
<dbReference type="GO" id="GO:0005829">
    <property type="term" value="C:cytosol"/>
    <property type="evidence" value="ECO:0007669"/>
    <property type="project" value="TreeGrafter"/>
</dbReference>
<dbReference type="EC" id="3.4.19.12" evidence="7"/>
<feature type="domain" description="USP" evidence="9">
    <location>
        <begin position="113"/>
        <end position="414"/>
    </location>
</feature>
<gene>
    <name evidence="10" type="primary">USP42</name>
    <name evidence="10" type="ORF">A0H81_03862</name>
</gene>
<evidence type="ECO:0000256" key="5">
    <source>
        <dbReference type="ARBA" id="ARBA00022801"/>
    </source>
</evidence>
<evidence type="ECO:0000256" key="1">
    <source>
        <dbReference type="ARBA" id="ARBA00000707"/>
    </source>
</evidence>
<dbReference type="PANTHER" id="PTHR24006:SF758">
    <property type="entry name" value="UBIQUITIN CARBOXYL-TERMINAL HYDROLASE 36"/>
    <property type="match status" value="1"/>
</dbReference>
<dbReference type="InterPro" id="IPR038765">
    <property type="entry name" value="Papain-like_cys_pep_sf"/>
</dbReference>
<comment type="caution">
    <text evidence="10">The sequence shown here is derived from an EMBL/GenBank/DDBJ whole genome shotgun (WGS) entry which is preliminary data.</text>
</comment>
<dbReference type="GO" id="GO:0016579">
    <property type="term" value="P:protein deubiquitination"/>
    <property type="evidence" value="ECO:0007669"/>
    <property type="project" value="InterPro"/>
</dbReference>
<keyword evidence="4 7" id="KW-0833">Ubl conjugation pathway</keyword>
<evidence type="ECO:0000256" key="3">
    <source>
        <dbReference type="ARBA" id="ARBA00022670"/>
    </source>
</evidence>
<evidence type="ECO:0000259" key="9">
    <source>
        <dbReference type="PROSITE" id="PS50235"/>
    </source>
</evidence>
<evidence type="ECO:0000256" key="2">
    <source>
        <dbReference type="ARBA" id="ARBA00009085"/>
    </source>
</evidence>
<dbReference type="PROSITE" id="PS00973">
    <property type="entry name" value="USP_2"/>
    <property type="match status" value="1"/>
</dbReference>
<dbReference type="FunFam" id="3.90.70.10:FF:000119">
    <property type="entry name" value="Ubiquitin specific peptidase 36"/>
    <property type="match status" value="1"/>
</dbReference>
<organism evidence="10 11">
    <name type="scientific">Grifola frondosa</name>
    <name type="common">Maitake</name>
    <name type="synonym">Polyporus frondosus</name>
    <dbReference type="NCBI Taxonomy" id="5627"/>
    <lineage>
        <taxon>Eukaryota</taxon>
        <taxon>Fungi</taxon>
        <taxon>Dikarya</taxon>
        <taxon>Basidiomycota</taxon>
        <taxon>Agaricomycotina</taxon>
        <taxon>Agaricomycetes</taxon>
        <taxon>Polyporales</taxon>
        <taxon>Grifolaceae</taxon>
        <taxon>Grifola</taxon>
    </lineage>
</organism>
<feature type="compositionally biased region" description="Polar residues" evidence="8">
    <location>
        <begin position="79"/>
        <end position="89"/>
    </location>
</feature>
<feature type="region of interest" description="Disordered" evidence="8">
    <location>
        <begin position="445"/>
        <end position="659"/>
    </location>
</feature>
<dbReference type="GO" id="GO:0005634">
    <property type="term" value="C:nucleus"/>
    <property type="evidence" value="ECO:0007669"/>
    <property type="project" value="TreeGrafter"/>
</dbReference>
<dbReference type="Proteomes" id="UP000092993">
    <property type="component" value="Unassembled WGS sequence"/>
</dbReference>
<dbReference type="PANTHER" id="PTHR24006">
    <property type="entry name" value="UBIQUITIN CARBOXYL-TERMINAL HYDROLASE"/>
    <property type="match status" value="1"/>
</dbReference>
<evidence type="ECO:0000256" key="7">
    <source>
        <dbReference type="RuleBase" id="RU366025"/>
    </source>
</evidence>
<comment type="similarity">
    <text evidence="2 7">Belongs to the peptidase C19 family.</text>
</comment>
<dbReference type="PROSITE" id="PS00972">
    <property type="entry name" value="USP_1"/>
    <property type="match status" value="1"/>
</dbReference>
<dbReference type="Pfam" id="PF00443">
    <property type="entry name" value="UCH"/>
    <property type="match status" value="1"/>
</dbReference>
<feature type="compositionally biased region" description="Basic and acidic residues" evidence="8">
    <location>
        <begin position="64"/>
        <end position="73"/>
    </location>
</feature>
<dbReference type="Gene3D" id="3.90.70.10">
    <property type="entry name" value="Cysteine proteinases"/>
    <property type="match status" value="1"/>
</dbReference>
<feature type="compositionally biased region" description="Pro residues" evidence="8">
    <location>
        <begin position="543"/>
        <end position="560"/>
    </location>
</feature>
<dbReference type="STRING" id="5627.A0A1C7MJW0"/>
<proteinExistence type="inferred from homology"/>
<evidence type="ECO:0000313" key="10">
    <source>
        <dbReference type="EMBL" id="OBZ77162.1"/>
    </source>
</evidence>
<dbReference type="OrthoDB" id="420187at2759"/>
<dbReference type="OMA" id="CLSCGYN"/>
<protein>
    <recommendedName>
        <fullName evidence="7">Ubiquitin carboxyl-terminal hydrolase</fullName>
        <ecNumber evidence="7">3.4.19.12</ecNumber>
    </recommendedName>
</protein>
<feature type="compositionally biased region" description="Basic residues" evidence="8">
    <location>
        <begin position="613"/>
        <end position="622"/>
    </location>
</feature>
<dbReference type="EMBL" id="LUGG01000003">
    <property type="protein sequence ID" value="OBZ77162.1"/>
    <property type="molecule type" value="Genomic_DNA"/>
</dbReference>
<dbReference type="AlphaFoldDB" id="A0A1C7MJW0"/>
<sequence>MLASPLLPSPGFSEDASQYRPVKDLEAFNKLLPPPIEFVEGSSSGTLAIAEGKYQPINSSPKSNKVETHELKKAPHSSPAKSTKSLPTTSRAGKALYTGSLETAWPSGTVVGSGLHNTGNTCFLNSALQCLLHTPPLLHILMAHTKSDPCRVTKGSFCMSCGLRQVMMESHGKHHTMTPYPIITKLNVIAKPLRRGRQEDSHEFLRYAVDALQKSCLAGYPPKLDPKLAETTWVHRIFGGRLRSRVTCLSCGHNSDTFDSILDLSVDICGVSSLKEALRKFIAVDHLKGADKYKCEKCKKHVTAEKQFTIHDAPLVLTIHLKRFSPMGRKIGHPIRYDEKLSLQPVMSEGQHGPTYSLYGVISHAGGGPNSGHYYAHVKGANGLWYEMNDDSVTRVQGAPTGMKNAYMLFYMRDKGQALEAAVSAPSRPIPQKAGVVAAMKKRKVIESEDEDDKKATSQSTAPFIGPRLPSPTPATPSQSNSIDPQAELLKKRSPPPLRKVQYNDDDDEDIGEKMEVDKAESAGAPSSSMPDISGSSISAPSIPAPPTPPPPRFKTPPISPSSFYGPPATSKHGSVTTDKKRKSSDMEDDDESMSRWARTRISPEPFSSGSKKERRRPKHGGAHNPFNRLKGGNNLQQRRESTGNSPGMTRYRRKKFLI</sequence>